<organism evidence="7 8">
    <name type="scientific">Piscinibacter sakaiensis</name>
    <name type="common">Ideonella sakaiensis</name>
    <dbReference type="NCBI Taxonomy" id="1547922"/>
    <lineage>
        <taxon>Bacteria</taxon>
        <taxon>Pseudomonadati</taxon>
        <taxon>Pseudomonadota</taxon>
        <taxon>Betaproteobacteria</taxon>
        <taxon>Burkholderiales</taxon>
        <taxon>Sphaerotilaceae</taxon>
        <taxon>Piscinibacter</taxon>
    </lineage>
</organism>
<gene>
    <name evidence="7" type="ORF">ISF6_5499</name>
</gene>
<dbReference type="PROSITE" id="PS50893">
    <property type="entry name" value="ABC_TRANSPORTER_2"/>
    <property type="match status" value="1"/>
</dbReference>
<accession>A0A0K8P9I2</accession>
<dbReference type="PROSITE" id="PS00211">
    <property type="entry name" value="ABC_TRANSPORTER_1"/>
    <property type="match status" value="1"/>
</dbReference>
<evidence type="ECO:0000259" key="6">
    <source>
        <dbReference type="PROSITE" id="PS50893"/>
    </source>
</evidence>
<keyword evidence="2" id="KW-1003">Cell membrane</keyword>
<feature type="compositionally biased region" description="Basic residues" evidence="5">
    <location>
        <begin position="247"/>
        <end position="263"/>
    </location>
</feature>
<dbReference type="GO" id="GO:0016887">
    <property type="term" value="F:ATP hydrolysis activity"/>
    <property type="evidence" value="ECO:0007669"/>
    <property type="project" value="InterPro"/>
</dbReference>
<protein>
    <submittedName>
        <fullName evidence="7">Nickel ECF transporter, ATPase component NikO</fullName>
    </submittedName>
</protein>
<evidence type="ECO:0000256" key="4">
    <source>
        <dbReference type="ARBA" id="ARBA00022840"/>
    </source>
</evidence>
<dbReference type="RefSeq" id="WP_054022679.1">
    <property type="nucleotide sequence ID" value="NZ_BBYR01000093.1"/>
</dbReference>
<evidence type="ECO:0000313" key="7">
    <source>
        <dbReference type="EMBL" id="GAP38840.1"/>
    </source>
</evidence>
<evidence type="ECO:0000256" key="2">
    <source>
        <dbReference type="ARBA" id="ARBA00022475"/>
    </source>
</evidence>
<comment type="caution">
    <text evidence="7">The sequence shown here is derived from an EMBL/GenBank/DDBJ whole genome shotgun (WGS) entry which is preliminary data.</text>
</comment>
<dbReference type="GO" id="GO:0042626">
    <property type="term" value="F:ATPase-coupled transmembrane transporter activity"/>
    <property type="evidence" value="ECO:0007669"/>
    <property type="project" value="TreeGrafter"/>
</dbReference>
<dbReference type="Proteomes" id="UP000037660">
    <property type="component" value="Unassembled WGS sequence"/>
</dbReference>
<dbReference type="GO" id="GO:0005524">
    <property type="term" value="F:ATP binding"/>
    <property type="evidence" value="ECO:0007669"/>
    <property type="project" value="UniProtKB-KW"/>
</dbReference>
<dbReference type="STRING" id="1547922.ISF6_5499"/>
<evidence type="ECO:0000256" key="1">
    <source>
        <dbReference type="ARBA" id="ARBA00022448"/>
    </source>
</evidence>
<dbReference type="InterPro" id="IPR003593">
    <property type="entry name" value="AAA+_ATPase"/>
</dbReference>
<name>A0A0K8P9I2_PISS1</name>
<keyword evidence="3" id="KW-0547">Nucleotide-binding</keyword>
<sequence>MIELEAVELSWPDGQGGRVPALRGIDLRVAAGEKLVVLGSNGGGKSSLLKLLNGLVPPERGHYRYDGQQVDAARLADRSFARRLRQETVLLFQHPEAMLFNPSVREEIAYGPRRLGWPDVEAQVEHWARELRLLPLLDKPPHALSGGEKQKVALAALLILRPRLILLDEPTASLDPRSSGWLVDFLFDHPATVLTSTHHLSMAAEFGSRCLVLGEDHRLLYDGPTEAALADLALLERANLAHRHRHRHGAHGPVHAHLHRHDHGHVPEG</sequence>
<dbReference type="InterPro" id="IPR003439">
    <property type="entry name" value="ABC_transporter-like_ATP-bd"/>
</dbReference>
<evidence type="ECO:0000313" key="8">
    <source>
        <dbReference type="Proteomes" id="UP000037660"/>
    </source>
</evidence>
<dbReference type="CDD" id="cd03225">
    <property type="entry name" value="ABC_cobalt_CbiO_domain1"/>
    <property type="match status" value="1"/>
</dbReference>
<dbReference type="InterPro" id="IPR015856">
    <property type="entry name" value="ABC_transpr_CbiO/EcfA_su"/>
</dbReference>
<proteinExistence type="predicted"/>
<dbReference type="EMBL" id="BBYR01000093">
    <property type="protein sequence ID" value="GAP38840.1"/>
    <property type="molecule type" value="Genomic_DNA"/>
</dbReference>
<dbReference type="AlphaFoldDB" id="A0A0K8P9I2"/>
<reference evidence="8" key="1">
    <citation type="submission" date="2015-07" db="EMBL/GenBank/DDBJ databases">
        <title>Discovery of a poly(ethylene terephthalate assimilation.</title>
        <authorList>
            <person name="Yoshida S."/>
            <person name="Hiraga K."/>
            <person name="Takehana T."/>
            <person name="Taniguchi I."/>
            <person name="Yamaji H."/>
            <person name="Maeda Y."/>
            <person name="Toyohara K."/>
            <person name="Miyamoto K."/>
            <person name="Kimura Y."/>
            <person name="Oda K."/>
        </authorList>
    </citation>
    <scope>NUCLEOTIDE SEQUENCE [LARGE SCALE GENOMIC DNA]</scope>
    <source>
        <strain evidence="8">NBRC 110686 / TISTR 2288 / 201-F6</strain>
    </source>
</reference>
<dbReference type="SMART" id="SM00382">
    <property type="entry name" value="AAA"/>
    <property type="match status" value="1"/>
</dbReference>
<keyword evidence="8" id="KW-1185">Reference proteome</keyword>
<dbReference type="Gene3D" id="3.40.50.300">
    <property type="entry name" value="P-loop containing nucleotide triphosphate hydrolases"/>
    <property type="match status" value="1"/>
</dbReference>
<keyword evidence="4" id="KW-0067">ATP-binding</keyword>
<evidence type="ECO:0000256" key="5">
    <source>
        <dbReference type="SAM" id="MobiDB-lite"/>
    </source>
</evidence>
<feature type="region of interest" description="Disordered" evidence="5">
    <location>
        <begin position="247"/>
        <end position="269"/>
    </location>
</feature>
<dbReference type="SUPFAM" id="SSF52540">
    <property type="entry name" value="P-loop containing nucleoside triphosphate hydrolases"/>
    <property type="match status" value="1"/>
</dbReference>
<dbReference type="InterPro" id="IPR050095">
    <property type="entry name" value="ECF_ABC_transporter_ATP-bd"/>
</dbReference>
<evidence type="ECO:0000256" key="3">
    <source>
        <dbReference type="ARBA" id="ARBA00022741"/>
    </source>
</evidence>
<keyword evidence="1" id="KW-0813">Transport</keyword>
<reference evidence="7 8" key="2">
    <citation type="journal article" date="2016" name="Science">
        <title>A bacterium that degrades and assimilates poly(ethylene terephthalate).</title>
        <authorList>
            <person name="Yoshida S."/>
            <person name="Hiraga K."/>
            <person name="Takehana T."/>
            <person name="Taniguchi I."/>
            <person name="Yamaji H."/>
            <person name="Maeda Y."/>
            <person name="Toyohara K."/>
            <person name="Miyamoto K."/>
            <person name="Kimura Y."/>
            <person name="Oda K."/>
        </authorList>
    </citation>
    <scope>NUCLEOTIDE SEQUENCE [LARGE SCALE GENOMIC DNA]</scope>
    <source>
        <strain evidence="8">NBRC 110686 / TISTR 2288 / 201-F6</strain>
    </source>
</reference>
<keyword evidence="2" id="KW-0472">Membrane</keyword>
<dbReference type="PANTHER" id="PTHR43553">
    <property type="entry name" value="HEAVY METAL TRANSPORTER"/>
    <property type="match status" value="1"/>
</dbReference>
<dbReference type="OrthoDB" id="5292475at2"/>
<dbReference type="Pfam" id="PF00005">
    <property type="entry name" value="ABC_tran"/>
    <property type="match status" value="1"/>
</dbReference>
<dbReference type="InterPro" id="IPR027417">
    <property type="entry name" value="P-loop_NTPase"/>
</dbReference>
<dbReference type="InterPro" id="IPR017871">
    <property type="entry name" value="ABC_transporter-like_CS"/>
</dbReference>
<dbReference type="GO" id="GO:0043190">
    <property type="term" value="C:ATP-binding cassette (ABC) transporter complex"/>
    <property type="evidence" value="ECO:0007669"/>
    <property type="project" value="TreeGrafter"/>
</dbReference>
<feature type="domain" description="ABC transporter" evidence="6">
    <location>
        <begin position="2"/>
        <end position="240"/>
    </location>
</feature>